<gene>
    <name evidence="1" type="ORF">THAOC_18520</name>
</gene>
<organism evidence="1 2">
    <name type="scientific">Thalassiosira oceanica</name>
    <name type="common">Marine diatom</name>
    <dbReference type="NCBI Taxonomy" id="159749"/>
    <lineage>
        <taxon>Eukaryota</taxon>
        <taxon>Sar</taxon>
        <taxon>Stramenopiles</taxon>
        <taxon>Ochrophyta</taxon>
        <taxon>Bacillariophyta</taxon>
        <taxon>Coscinodiscophyceae</taxon>
        <taxon>Thalassiosirophycidae</taxon>
        <taxon>Thalassiosirales</taxon>
        <taxon>Thalassiosiraceae</taxon>
        <taxon>Thalassiosira</taxon>
    </lineage>
</organism>
<keyword evidence="2" id="KW-1185">Reference proteome</keyword>
<name>K0S6X6_THAOC</name>
<feature type="non-terminal residue" evidence="1">
    <location>
        <position position="1"/>
    </location>
</feature>
<evidence type="ECO:0000313" key="1">
    <source>
        <dbReference type="EMBL" id="EJK61045.1"/>
    </source>
</evidence>
<protein>
    <submittedName>
        <fullName evidence="1">Uncharacterized protein</fullName>
    </submittedName>
</protein>
<sequence>KNVWDSEAIWFCGVLCSPPAMHFGFNTVSYLGRYCKAMRAVAHIK</sequence>
<accession>K0S6X6</accession>
<proteinExistence type="predicted"/>
<dbReference type="Proteomes" id="UP000266841">
    <property type="component" value="Unassembled WGS sequence"/>
</dbReference>
<dbReference type="AlphaFoldDB" id="K0S6X6"/>
<comment type="caution">
    <text evidence="1">The sequence shown here is derived from an EMBL/GenBank/DDBJ whole genome shotgun (WGS) entry which is preliminary data.</text>
</comment>
<reference evidence="1 2" key="1">
    <citation type="journal article" date="2012" name="Genome Biol.">
        <title>Genome and low-iron response of an oceanic diatom adapted to chronic iron limitation.</title>
        <authorList>
            <person name="Lommer M."/>
            <person name="Specht M."/>
            <person name="Roy A.S."/>
            <person name="Kraemer L."/>
            <person name="Andreson R."/>
            <person name="Gutowska M.A."/>
            <person name="Wolf J."/>
            <person name="Bergner S.V."/>
            <person name="Schilhabel M.B."/>
            <person name="Klostermeier U.C."/>
            <person name="Beiko R.G."/>
            <person name="Rosenstiel P."/>
            <person name="Hippler M."/>
            <person name="Laroche J."/>
        </authorList>
    </citation>
    <scope>NUCLEOTIDE SEQUENCE [LARGE SCALE GENOMIC DNA]</scope>
    <source>
        <strain evidence="1 2">CCMP1005</strain>
    </source>
</reference>
<evidence type="ECO:0000313" key="2">
    <source>
        <dbReference type="Proteomes" id="UP000266841"/>
    </source>
</evidence>
<dbReference type="EMBL" id="AGNL01020459">
    <property type="protein sequence ID" value="EJK61045.1"/>
    <property type="molecule type" value="Genomic_DNA"/>
</dbReference>